<keyword evidence="1" id="KW-0812">Transmembrane</keyword>
<evidence type="ECO:0000256" key="1">
    <source>
        <dbReference type="SAM" id="Phobius"/>
    </source>
</evidence>
<keyword evidence="3" id="KW-1185">Reference proteome</keyword>
<name>A0A1N6SBX9_9GAMM</name>
<reference evidence="2 3" key="1">
    <citation type="submission" date="2017-01" db="EMBL/GenBank/DDBJ databases">
        <authorList>
            <person name="Mah S.A."/>
            <person name="Swanson W.J."/>
            <person name="Moy G.W."/>
            <person name="Vacquier V.D."/>
        </authorList>
    </citation>
    <scope>NUCLEOTIDE SEQUENCE [LARGE SCALE GENOMIC DNA]</scope>
    <source>
        <strain evidence="2 3">DSM 7027</strain>
    </source>
</reference>
<gene>
    <name evidence="2" type="ORF">SAMN05421647_104170</name>
</gene>
<organism evidence="2 3">
    <name type="scientific">Marinobacterium stanieri</name>
    <dbReference type="NCBI Taxonomy" id="49186"/>
    <lineage>
        <taxon>Bacteria</taxon>
        <taxon>Pseudomonadati</taxon>
        <taxon>Pseudomonadota</taxon>
        <taxon>Gammaproteobacteria</taxon>
        <taxon>Oceanospirillales</taxon>
        <taxon>Oceanospirillaceae</taxon>
        <taxon>Marinobacterium</taxon>
    </lineage>
</organism>
<sequence>MLTKKKILIAPVEIANYNNQLHKGFELLGVDCDYVTYKDHHFKYSEKNNDPFLILLSKKIGNKRNKIRKINPFFYPMLIVELILIAIWAFLAILKYDVFVFSFGRSLFPFNLDLPILKWMGKVVISNIGLGSESRPAYINGALYSKDGTAPDETEILRRVRYSKRMIEWHQKYATHIIGAPLSTSYFSKKPFINWFDIGFPSYYTTSEYNANRNNISKNKPIRILHCPSHRYVKGTEKIFNIISELKREGYLIDYVEIEGVPFSQILLEIMKCDFIVDQLYSDTPMAGLSKEAAWFSKPSVVAGYGLGKLKEVTHSDMWPPTMTCHPEKMKCAIKKMIDDDSLRKKIGDLSEGFVKDKWDARCVAKRYLKLIKNDIPADWYYHPDTVIYVEGVGLSREEIKCSVNKIIKNKGVDSLGLSHRPEVENAFLEFIKEP</sequence>
<dbReference type="STRING" id="49186.SAMN05421647_104170"/>
<dbReference type="EMBL" id="FTMN01000004">
    <property type="protein sequence ID" value="SIQ38655.1"/>
    <property type="molecule type" value="Genomic_DNA"/>
</dbReference>
<dbReference type="AlphaFoldDB" id="A0A1N6SBX9"/>
<accession>A0A1N6SBX9</accession>
<evidence type="ECO:0000313" key="2">
    <source>
        <dbReference type="EMBL" id="SIQ38655.1"/>
    </source>
</evidence>
<dbReference type="SUPFAM" id="SSF53756">
    <property type="entry name" value="UDP-Glycosyltransferase/glycogen phosphorylase"/>
    <property type="match status" value="1"/>
</dbReference>
<keyword evidence="1" id="KW-0472">Membrane</keyword>
<proteinExistence type="predicted"/>
<dbReference type="Proteomes" id="UP000186895">
    <property type="component" value="Unassembled WGS sequence"/>
</dbReference>
<dbReference type="RefSeq" id="WP_076462769.1">
    <property type="nucleotide sequence ID" value="NZ_FTMN01000004.1"/>
</dbReference>
<evidence type="ECO:0000313" key="3">
    <source>
        <dbReference type="Proteomes" id="UP000186895"/>
    </source>
</evidence>
<feature type="transmembrane region" description="Helical" evidence="1">
    <location>
        <begin position="73"/>
        <end position="94"/>
    </location>
</feature>
<protein>
    <submittedName>
        <fullName evidence="2">Uncharacterized protein</fullName>
    </submittedName>
</protein>
<keyword evidence="1" id="KW-1133">Transmembrane helix</keyword>